<name>A0A501PG75_9PROT</name>
<evidence type="ECO:0000256" key="6">
    <source>
        <dbReference type="ARBA" id="ARBA00022777"/>
    </source>
</evidence>
<keyword evidence="4 10" id="KW-0808">Transferase</keyword>
<comment type="pathway">
    <text evidence="10">Isoprenoid biosynthesis; isopentenyl diphosphate biosynthesis via DXP pathway; isopentenyl diphosphate from 1-deoxy-D-xylulose 5-phosphate: step 3/6.</text>
</comment>
<dbReference type="SUPFAM" id="SSF54211">
    <property type="entry name" value="Ribosomal protein S5 domain 2-like"/>
    <property type="match status" value="1"/>
</dbReference>
<dbReference type="HAMAP" id="MF_00061">
    <property type="entry name" value="IspE"/>
    <property type="match status" value="1"/>
</dbReference>
<comment type="catalytic activity">
    <reaction evidence="10">
        <text>4-CDP-2-C-methyl-D-erythritol + ATP = 4-CDP-2-C-methyl-D-erythritol 2-phosphate + ADP + H(+)</text>
        <dbReference type="Rhea" id="RHEA:18437"/>
        <dbReference type="ChEBI" id="CHEBI:15378"/>
        <dbReference type="ChEBI" id="CHEBI:30616"/>
        <dbReference type="ChEBI" id="CHEBI:57823"/>
        <dbReference type="ChEBI" id="CHEBI:57919"/>
        <dbReference type="ChEBI" id="CHEBI:456216"/>
        <dbReference type="EC" id="2.7.1.148"/>
    </reaction>
</comment>
<feature type="domain" description="GHMP kinase C-terminal" evidence="12">
    <location>
        <begin position="217"/>
        <end position="280"/>
    </location>
</feature>
<dbReference type="Pfam" id="PF08544">
    <property type="entry name" value="GHMP_kinases_C"/>
    <property type="match status" value="1"/>
</dbReference>
<evidence type="ECO:0000256" key="10">
    <source>
        <dbReference type="HAMAP-Rule" id="MF_00061"/>
    </source>
</evidence>
<dbReference type="Pfam" id="PF00288">
    <property type="entry name" value="GHMP_kinases_N"/>
    <property type="match status" value="1"/>
</dbReference>
<dbReference type="NCBIfam" id="TIGR00154">
    <property type="entry name" value="ispE"/>
    <property type="match status" value="1"/>
</dbReference>
<evidence type="ECO:0000256" key="5">
    <source>
        <dbReference type="ARBA" id="ARBA00022741"/>
    </source>
</evidence>
<dbReference type="RefSeq" id="WP_139941152.1">
    <property type="nucleotide sequence ID" value="NZ_JBHSYP010000006.1"/>
</dbReference>
<dbReference type="SUPFAM" id="SSF55060">
    <property type="entry name" value="GHMP Kinase, C-terminal domain"/>
    <property type="match status" value="1"/>
</dbReference>
<accession>A0A501PG75</accession>
<dbReference type="OrthoDB" id="9809438at2"/>
<dbReference type="InterPro" id="IPR036554">
    <property type="entry name" value="GHMP_kinase_C_sf"/>
</dbReference>
<gene>
    <name evidence="10" type="primary">ispE</name>
    <name evidence="13" type="ORF">FIV46_11920</name>
</gene>
<evidence type="ECO:0000313" key="13">
    <source>
        <dbReference type="EMBL" id="TPD59489.1"/>
    </source>
</evidence>
<dbReference type="UniPathway" id="UPA00056">
    <property type="reaction ID" value="UER00094"/>
</dbReference>
<reference evidence="14" key="1">
    <citation type="submission" date="2019-06" db="EMBL/GenBank/DDBJ databases">
        <title>The complete genome of Emcibacter congregatus ZYLT.</title>
        <authorList>
            <person name="Zhao Z."/>
        </authorList>
    </citation>
    <scope>NUCLEOTIDE SEQUENCE [LARGE SCALE GENOMIC DNA]</scope>
    <source>
        <strain evidence="14">MCCC 1A06723</strain>
    </source>
</reference>
<dbReference type="InterPro" id="IPR014721">
    <property type="entry name" value="Ribsml_uS5_D2-typ_fold_subgr"/>
</dbReference>
<feature type="active site" evidence="10">
    <location>
        <position position="18"/>
    </location>
</feature>
<dbReference type="EC" id="2.7.1.148" evidence="2 10"/>
<evidence type="ECO:0000313" key="14">
    <source>
        <dbReference type="Proteomes" id="UP000319148"/>
    </source>
</evidence>
<feature type="active site" evidence="10">
    <location>
        <position position="145"/>
    </location>
</feature>
<keyword evidence="5 10" id="KW-0547">Nucleotide-binding</keyword>
<dbReference type="Proteomes" id="UP000319148">
    <property type="component" value="Unassembled WGS sequence"/>
</dbReference>
<dbReference type="NCBIfam" id="NF011202">
    <property type="entry name" value="PRK14608.1"/>
    <property type="match status" value="1"/>
</dbReference>
<keyword evidence="14" id="KW-1185">Reference proteome</keyword>
<dbReference type="InterPro" id="IPR004424">
    <property type="entry name" value="IspE"/>
</dbReference>
<dbReference type="GO" id="GO:0019288">
    <property type="term" value="P:isopentenyl diphosphate biosynthetic process, methylerythritol 4-phosphate pathway"/>
    <property type="evidence" value="ECO:0007669"/>
    <property type="project" value="UniProtKB-UniRule"/>
</dbReference>
<feature type="binding site" evidence="10">
    <location>
        <begin position="103"/>
        <end position="113"/>
    </location>
    <ligand>
        <name>ATP</name>
        <dbReference type="ChEBI" id="CHEBI:30616"/>
    </ligand>
</feature>
<sequence>MATPPDNVPRFTEAAPAKINLDLRVTGRRADGYHLLDSLVVFADCGDRLDYYPGDGLAFEITGPFAAGLEADENNLVCRAIRSFATNAGVQVTGRFVLTKNLPVASGIGGGSADAAAALRLLTRLYPGALGADHLNEVALSLGADVPACLVSRSLRMQSVGEAITPVKLDFPLYILLANPGISVETARIFGDLKASGFSFSPERRLPREIATPDQLLSILQNSSNDLQRPACQRVPEVAGLIDEIAGLSGCLYAAMSGSGATCFGLFASLEEARSARENMSVDSKNYWLNAGTIL</sequence>
<dbReference type="AlphaFoldDB" id="A0A501PG75"/>
<dbReference type="InterPro" id="IPR020568">
    <property type="entry name" value="Ribosomal_Su5_D2-typ_SF"/>
</dbReference>
<dbReference type="Gene3D" id="3.30.70.890">
    <property type="entry name" value="GHMP kinase, C-terminal domain"/>
    <property type="match status" value="1"/>
</dbReference>
<feature type="domain" description="GHMP kinase N-terminal" evidence="11">
    <location>
        <begin position="75"/>
        <end position="151"/>
    </location>
</feature>
<keyword evidence="7 10" id="KW-0067">ATP-binding</keyword>
<evidence type="ECO:0000256" key="2">
    <source>
        <dbReference type="ARBA" id="ARBA00012052"/>
    </source>
</evidence>
<dbReference type="GO" id="GO:0050515">
    <property type="term" value="F:4-(cytidine 5'-diphospho)-2-C-methyl-D-erythritol kinase activity"/>
    <property type="evidence" value="ECO:0007669"/>
    <property type="project" value="UniProtKB-UniRule"/>
</dbReference>
<dbReference type="EMBL" id="VFIY01000014">
    <property type="protein sequence ID" value="TPD59489.1"/>
    <property type="molecule type" value="Genomic_DNA"/>
</dbReference>
<dbReference type="InterPro" id="IPR013750">
    <property type="entry name" value="GHMP_kinase_C_dom"/>
</dbReference>
<dbReference type="PIRSF" id="PIRSF010376">
    <property type="entry name" value="IspE"/>
    <property type="match status" value="1"/>
</dbReference>
<dbReference type="GO" id="GO:0016114">
    <property type="term" value="P:terpenoid biosynthetic process"/>
    <property type="evidence" value="ECO:0007669"/>
    <property type="project" value="UniProtKB-UniRule"/>
</dbReference>
<organism evidence="13 14">
    <name type="scientific">Emcibacter nanhaiensis</name>
    <dbReference type="NCBI Taxonomy" id="1505037"/>
    <lineage>
        <taxon>Bacteria</taxon>
        <taxon>Pseudomonadati</taxon>
        <taxon>Pseudomonadota</taxon>
        <taxon>Alphaproteobacteria</taxon>
        <taxon>Emcibacterales</taxon>
        <taxon>Emcibacteraceae</taxon>
        <taxon>Emcibacter</taxon>
    </lineage>
</organism>
<evidence type="ECO:0000256" key="8">
    <source>
        <dbReference type="ARBA" id="ARBA00023229"/>
    </source>
</evidence>
<evidence type="ECO:0000256" key="7">
    <source>
        <dbReference type="ARBA" id="ARBA00022840"/>
    </source>
</evidence>
<evidence type="ECO:0000256" key="9">
    <source>
        <dbReference type="ARBA" id="ARBA00032554"/>
    </source>
</evidence>
<comment type="function">
    <text evidence="10">Catalyzes the phosphorylation of the position 2 hydroxy group of 4-diphosphocytidyl-2C-methyl-D-erythritol.</text>
</comment>
<comment type="caution">
    <text evidence="13">The sequence shown here is derived from an EMBL/GenBank/DDBJ whole genome shotgun (WGS) entry which is preliminary data.</text>
</comment>
<comment type="similarity">
    <text evidence="1 10">Belongs to the GHMP kinase family. IspE subfamily.</text>
</comment>
<evidence type="ECO:0000256" key="4">
    <source>
        <dbReference type="ARBA" id="ARBA00022679"/>
    </source>
</evidence>
<evidence type="ECO:0000259" key="12">
    <source>
        <dbReference type="Pfam" id="PF08544"/>
    </source>
</evidence>
<dbReference type="GO" id="GO:0005524">
    <property type="term" value="F:ATP binding"/>
    <property type="evidence" value="ECO:0007669"/>
    <property type="project" value="UniProtKB-UniRule"/>
</dbReference>
<evidence type="ECO:0000259" key="11">
    <source>
        <dbReference type="Pfam" id="PF00288"/>
    </source>
</evidence>
<keyword evidence="8 10" id="KW-0414">Isoprene biosynthesis</keyword>
<dbReference type="PANTHER" id="PTHR43527:SF2">
    <property type="entry name" value="4-DIPHOSPHOCYTIDYL-2-C-METHYL-D-ERYTHRITOL KINASE, CHLOROPLASTIC"/>
    <property type="match status" value="1"/>
</dbReference>
<evidence type="ECO:0000256" key="1">
    <source>
        <dbReference type="ARBA" id="ARBA00009684"/>
    </source>
</evidence>
<keyword evidence="6 10" id="KW-0418">Kinase</keyword>
<proteinExistence type="inferred from homology"/>
<dbReference type="InterPro" id="IPR006204">
    <property type="entry name" value="GHMP_kinase_N_dom"/>
</dbReference>
<protein>
    <recommendedName>
        <fullName evidence="3 10">4-diphosphocytidyl-2-C-methyl-D-erythritol kinase</fullName>
        <shortName evidence="10">CMK</shortName>
        <ecNumber evidence="2 10">2.7.1.148</ecNumber>
    </recommendedName>
    <alternativeName>
        <fullName evidence="9 10">4-(cytidine-5'-diphospho)-2-C-methyl-D-erythritol kinase</fullName>
    </alternativeName>
</protein>
<dbReference type="PANTHER" id="PTHR43527">
    <property type="entry name" value="4-DIPHOSPHOCYTIDYL-2-C-METHYL-D-ERYTHRITOL KINASE, CHLOROPLASTIC"/>
    <property type="match status" value="1"/>
</dbReference>
<evidence type="ECO:0000256" key="3">
    <source>
        <dbReference type="ARBA" id="ARBA00017473"/>
    </source>
</evidence>
<dbReference type="Gene3D" id="3.30.230.10">
    <property type="match status" value="1"/>
</dbReference>